<name>A0A371EB24_MUCPR</name>
<feature type="non-terminal residue" evidence="2">
    <location>
        <position position="1"/>
    </location>
</feature>
<protein>
    <submittedName>
        <fullName evidence="2">Uncharacterized protein</fullName>
    </submittedName>
</protein>
<proteinExistence type="predicted"/>
<dbReference type="Proteomes" id="UP000257109">
    <property type="component" value="Unassembled WGS sequence"/>
</dbReference>
<feature type="region of interest" description="Disordered" evidence="1">
    <location>
        <begin position="104"/>
        <end position="125"/>
    </location>
</feature>
<comment type="caution">
    <text evidence="2">The sequence shown here is derived from an EMBL/GenBank/DDBJ whole genome shotgun (WGS) entry which is preliminary data.</text>
</comment>
<dbReference type="EMBL" id="QJKJ01015018">
    <property type="protein sequence ID" value="RDX63232.1"/>
    <property type="molecule type" value="Genomic_DNA"/>
</dbReference>
<evidence type="ECO:0000256" key="1">
    <source>
        <dbReference type="SAM" id="MobiDB-lite"/>
    </source>
</evidence>
<reference evidence="2" key="1">
    <citation type="submission" date="2018-05" db="EMBL/GenBank/DDBJ databases">
        <title>Draft genome of Mucuna pruriens seed.</title>
        <authorList>
            <person name="Nnadi N.E."/>
            <person name="Vos R."/>
            <person name="Hasami M.H."/>
            <person name="Devisetty U.K."/>
            <person name="Aguiy J.C."/>
        </authorList>
    </citation>
    <scope>NUCLEOTIDE SEQUENCE [LARGE SCALE GENOMIC DNA]</scope>
    <source>
        <strain evidence="2">JCA_2017</strain>
    </source>
</reference>
<keyword evidence="3" id="KW-1185">Reference proteome</keyword>
<evidence type="ECO:0000313" key="3">
    <source>
        <dbReference type="Proteomes" id="UP000257109"/>
    </source>
</evidence>
<dbReference type="OrthoDB" id="1436830at2759"/>
<feature type="non-terminal residue" evidence="2">
    <location>
        <position position="125"/>
    </location>
</feature>
<dbReference type="AlphaFoldDB" id="A0A371EB24"/>
<sequence>MAKSYHKSRRCPKLLKGRTIPLPFPSKLAQARKFEIDNELLQTFSKIPKYAKFLKELCINKRKKLKGYVEVRRNVSALIKSKQVSIPIQSIMRKKCSLKVESISAQKEHLSPTKNISAQKEHPGP</sequence>
<evidence type="ECO:0000313" key="2">
    <source>
        <dbReference type="EMBL" id="RDX63232.1"/>
    </source>
</evidence>
<accession>A0A371EB24</accession>
<organism evidence="2 3">
    <name type="scientific">Mucuna pruriens</name>
    <name type="common">Velvet bean</name>
    <name type="synonym">Dolichos pruriens</name>
    <dbReference type="NCBI Taxonomy" id="157652"/>
    <lineage>
        <taxon>Eukaryota</taxon>
        <taxon>Viridiplantae</taxon>
        <taxon>Streptophyta</taxon>
        <taxon>Embryophyta</taxon>
        <taxon>Tracheophyta</taxon>
        <taxon>Spermatophyta</taxon>
        <taxon>Magnoliopsida</taxon>
        <taxon>eudicotyledons</taxon>
        <taxon>Gunneridae</taxon>
        <taxon>Pentapetalae</taxon>
        <taxon>rosids</taxon>
        <taxon>fabids</taxon>
        <taxon>Fabales</taxon>
        <taxon>Fabaceae</taxon>
        <taxon>Papilionoideae</taxon>
        <taxon>50 kb inversion clade</taxon>
        <taxon>NPAAA clade</taxon>
        <taxon>indigoferoid/millettioid clade</taxon>
        <taxon>Phaseoleae</taxon>
        <taxon>Mucuna</taxon>
    </lineage>
</organism>
<gene>
    <name evidence="2" type="ORF">CR513_58365</name>
</gene>